<keyword evidence="8" id="KW-1185">Reference proteome</keyword>
<dbReference type="GO" id="GO:0009247">
    <property type="term" value="P:glycolipid biosynthetic process"/>
    <property type="evidence" value="ECO:0007669"/>
    <property type="project" value="UniProtKB-ARBA"/>
</dbReference>
<gene>
    <name evidence="7" type="primary">lpxM2</name>
    <name evidence="7" type="ORF">SULPSESMR1_01051</name>
</gene>
<keyword evidence="6 7" id="KW-0012">Acyltransferase</keyword>
<dbReference type="CDD" id="cd07984">
    <property type="entry name" value="LPLAT_LABLAT-like"/>
    <property type="match status" value="1"/>
</dbReference>
<keyword evidence="2" id="KW-1003">Cell membrane</keyword>
<dbReference type="AlphaFoldDB" id="A0A221JZ72"/>
<dbReference type="InterPro" id="IPR004960">
    <property type="entry name" value="LipA_acyltrans"/>
</dbReference>
<dbReference type="KEGG" id="spse:SULPSESMR1_01051"/>
<evidence type="ECO:0000313" key="7">
    <source>
        <dbReference type="EMBL" id="ASM71877.1"/>
    </source>
</evidence>
<reference evidence="7 8" key="1">
    <citation type="submission" date="2017-07" db="EMBL/GenBank/DDBJ databases">
        <title>Genome Sequence of Sulfitobacter pseudonitzschiae Strain SMR1 Isolated from a culture of the Diatom Skeletonema marinoi.</title>
        <authorList>
            <person name="Topel M."/>
            <person name="Pinder M.I.M."/>
            <person name="Johansson O.N."/>
            <person name="Kourtchenko O."/>
            <person name="Godhe A."/>
            <person name="Clarke A.K."/>
        </authorList>
    </citation>
    <scope>NUCLEOTIDE SEQUENCE [LARGE SCALE GENOMIC DNA]</scope>
    <source>
        <strain evidence="7 8">SMR1</strain>
    </source>
</reference>
<dbReference type="Pfam" id="PF03279">
    <property type="entry name" value="Lip_A_acyltrans"/>
    <property type="match status" value="1"/>
</dbReference>
<name>A0A221JZ72_9RHOB</name>
<dbReference type="PANTHER" id="PTHR30606">
    <property type="entry name" value="LIPID A BIOSYNTHESIS LAUROYL ACYLTRANSFERASE"/>
    <property type="match status" value="1"/>
</dbReference>
<sequence length="320" mass="35677">MSGIAKPVWRVRRPCLRCDPPMPKADPSTMPLRERAGHYISNAIIYTLIRVALVLPYATRVALLGGLVERVVGPLVGYRRRAEANLALIFPEMPTLERRRIARACLNNAGRSIIENYSSQEFLKRMDSQPISGAGFDALREADAADRPVILVTGHFGNYEATRAALVAQGFAVGGLYRDMANPYFNAHYVKTMQAFGGPVFPQGRRGTSGFVRHLRGGGQLVLLFDQHVFEGTVLDFMGQPAKTALSAAELALRFNALLIPFYGIRQDDGLSFETVLEAPIAHSDPETMTQALNDSLAVRVREHPEQWFWVHRRWRAYNA</sequence>
<evidence type="ECO:0000313" key="8">
    <source>
        <dbReference type="Proteomes" id="UP000199754"/>
    </source>
</evidence>
<dbReference type="STRING" id="1402135.SAMN05444149_105282"/>
<dbReference type="GO" id="GO:0005886">
    <property type="term" value="C:plasma membrane"/>
    <property type="evidence" value="ECO:0007669"/>
    <property type="project" value="UniProtKB-SubCell"/>
</dbReference>
<organism evidence="7 8">
    <name type="scientific">Pseudosulfitobacter pseudonitzschiae</name>
    <dbReference type="NCBI Taxonomy" id="1402135"/>
    <lineage>
        <taxon>Bacteria</taxon>
        <taxon>Pseudomonadati</taxon>
        <taxon>Pseudomonadota</taxon>
        <taxon>Alphaproteobacteria</taxon>
        <taxon>Rhodobacterales</taxon>
        <taxon>Roseobacteraceae</taxon>
        <taxon>Pseudosulfitobacter</taxon>
    </lineage>
</organism>
<protein>
    <submittedName>
        <fullName evidence="7">Lipid A biosynthesis myristoyltransferase 2</fullName>
        <ecNumber evidence="7">2.3.1.243</ecNumber>
    </submittedName>
</protein>
<dbReference type="PANTHER" id="PTHR30606:SF10">
    <property type="entry name" value="PHOSPHATIDYLINOSITOL MANNOSIDE ACYLTRANSFERASE"/>
    <property type="match status" value="1"/>
</dbReference>
<evidence type="ECO:0000256" key="1">
    <source>
        <dbReference type="ARBA" id="ARBA00004533"/>
    </source>
</evidence>
<dbReference type="EC" id="2.3.1.243" evidence="7"/>
<dbReference type="eggNOG" id="COG1560">
    <property type="taxonomic scope" value="Bacteria"/>
</dbReference>
<comment type="subcellular location">
    <subcellularLocation>
        <location evidence="1">Cell inner membrane</location>
    </subcellularLocation>
</comment>
<accession>A0A221JZ72</accession>
<dbReference type="GO" id="GO:0016746">
    <property type="term" value="F:acyltransferase activity"/>
    <property type="evidence" value="ECO:0007669"/>
    <property type="project" value="UniProtKB-KW"/>
</dbReference>
<evidence type="ECO:0000256" key="6">
    <source>
        <dbReference type="ARBA" id="ARBA00023315"/>
    </source>
</evidence>
<keyword evidence="3" id="KW-0997">Cell inner membrane</keyword>
<evidence type="ECO:0000256" key="2">
    <source>
        <dbReference type="ARBA" id="ARBA00022475"/>
    </source>
</evidence>
<dbReference type="Proteomes" id="UP000199754">
    <property type="component" value="Chromosome"/>
</dbReference>
<proteinExistence type="predicted"/>
<dbReference type="EMBL" id="CP022415">
    <property type="protein sequence ID" value="ASM71877.1"/>
    <property type="molecule type" value="Genomic_DNA"/>
</dbReference>
<evidence type="ECO:0000256" key="3">
    <source>
        <dbReference type="ARBA" id="ARBA00022519"/>
    </source>
</evidence>
<evidence type="ECO:0000256" key="5">
    <source>
        <dbReference type="ARBA" id="ARBA00023136"/>
    </source>
</evidence>
<keyword evidence="4 7" id="KW-0808">Transferase</keyword>
<keyword evidence="5" id="KW-0472">Membrane</keyword>
<evidence type="ECO:0000256" key="4">
    <source>
        <dbReference type="ARBA" id="ARBA00022679"/>
    </source>
</evidence>